<sequence length="98" mass="11237">MSRLIIQTAKGKKIKKCDKCFESAVVKFPQFKLNPAASIQFQGHVFDVLAKDNIKKYKKGNIFHIDIQISSNLEDIKKPLKLKQLALLLILNNKKITR</sequence>
<dbReference type="KEGG" id="efu:HMPREF0351_13025"/>
<geneLocation type="plasmid" evidence="1 2">
    <name>3</name>
</geneLocation>
<dbReference type="AlphaFoldDB" id="I3U6L1"/>
<proteinExistence type="predicted"/>
<accession>I3U6L1</accession>
<gene>
    <name evidence="1" type="ORF">HMPREF0351_13025</name>
</gene>
<reference evidence="1 2" key="1">
    <citation type="journal article" date="2012" name="BMC Microbiol.">
        <title>Complete genome sequence of Enterococcus faecium strain TX16 and comparative genomic analysis of Enterococcus faecium genomes.</title>
        <authorList>
            <person name="Qin X."/>
            <person name="Galloway-Pena J.R."/>
            <person name="Sillanpaa J."/>
            <person name="Hyeob Roh J."/>
            <person name="Nallapareddy S.R."/>
            <person name="Chowdhury S."/>
            <person name="Bourgogne A."/>
            <person name="Choudhury T."/>
            <person name="Munzy D.M."/>
            <person name="Buhay C.J."/>
            <person name="Ding Y."/>
            <person name="Dugan-Rocha S."/>
            <person name="Liu W."/>
            <person name="Kovar C."/>
            <person name="Sodergren E."/>
            <person name="Highlander S."/>
            <person name="Petrosino J.F."/>
            <person name="Worley K.C."/>
            <person name="Gibbs R.A."/>
            <person name="Weinstock G.M."/>
            <person name="Murray B.E."/>
        </authorList>
    </citation>
    <scope>NUCLEOTIDE SEQUENCE [LARGE SCALE GENOMIC DNA]</scope>
    <source>
        <strain evidence="2">ATCC BAA-472 / TX0016 / DO</strain>
        <plasmid evidence="1">3</plasmid>
    </source>
</reference>
<keyword evidence="1" id="KW-0614">Plasmid</keyword>
<organism evidence="1 2">
    <name type="scientific">Enterococcus faecium (strain ATCC BAA-472 / TX0016 / DO)</name>
    <dbReference type="NCBI Taxonomy" id="333849"/>
    <lineage>
        <taxon>Bacteria</taxon>
        <taxon>Bacillati</taxon>
        <taxon>Bacillota</taxon>
        <taxon>Bacilli</taxon>
        <taxon>Lactobacillales</taxon>
        <taxon>Enterococcaceae</taxon>
        <taxon>Enterococcus</taxon>
    </lineage>
</organism>
<dbReference type="Proteomes" id="UP000005269">
    <property type="component" value="Plasmid 3"/>
</dbReference>
<dbReference type="EMBL" id="CP003586">
    <property type="protein sequence ID" value="AFK60649.1"/>
    <property type="molecule type" value="Genomic_DNA"/>
</dbReference>
<keyword evidence="2" id="KW-1185">Reference proteome</keyword>
<protein>
    <submittedName>
        <fullName evidence="1">Uncharacterized protein</fullName>
    </submittedName>
</protein>
<dbReference type="HOGENOM" id="CLU_2329370_0_0_9"/>
<name>I3U6L1_ENTFD</name>
<dbReference type="RefSeq" id="WP_014748806.1">
    <property type="nucleotide sequence ID" value="NC_017963.1"/>
</dbReference>
<evidence type="ECO:0000313" key="2">
    <source>
        <dbReference type="Proteomes" id="UP000005269"/>
    </source>
</evidence>
<evidence type="ECO:0000313" key="1">
    <source>
        <dbReference type="EMBL" id="AFK60649.1"/>
    </source>
</evidence>